<feature type="domain" description="Nudix hydrolase" evidence="4">
    <location>
        <begin position="120"/>
        <end position="250"/>
    </location>
</feature>
<sequence length="301" mass="34609">MATERFDQKEIQRLVVGVPTKTEGGLQGDIDVFNGVTVKTHHFNDIGDAESFKEKLIASLRTWELEGRRGIWMQVPTEKAEMIPIATKLGFDFHHAQPGYAMLTKWLPKDEPNKLPHYANHYVGVGGFVLNDKNDLLVIQEKYLTSLKRPIWKIPGGMADPGENIAETAIREVKEETGIETEFVSLLCFRHMHQFRWGNSDFFFICLLKPLTIDVVIDRSEISEYKWIKLEEYIADPDTLEINRLIAQSFLSSRDHGCSMSPTFTPHYRKGFKDLVLYSVKPMTADFNKREEPDTTFQPKL</sequence>
<accession>A0A1X7TYR1</accession>
<dbReference type="EnsemblMetazoa" id="XM_003389402.3">
    <property type="protein sequence ID" value="XP_003389450.1"/>
    <property type="gene ID" value="LOC100633143"/>
</dbReference>
<evidence type="ECO:0000256" key="3">
    <source>
        <dbReference type="RuleBase" id="RU003476"/>
    </source>
</evidence>
<keyword evidence="2 3" id="KW-0378">Hydrolase</keyword>
<dbReference type="PROSITE" id="PS00893">
    <property type="entry name" value="NUDIX_BOX"/>
    <property type="match status" value="1"/>
</dbReference>
<dbReference type="PRINTS" id="PR01356">
    <property type="entry name" value="GFGPROTEIN"/>
</dbReference>
<dbReference type="OrthoDB" id="447842at2759"/>
<dbReference type="PROSITE" id="PS51462">
    <property type="entry name" value="NUDIX"/>
    <property type="match status" value="1"/>
</dbReference>
<dbReference type="PANTHER" id="PTHR13994:SF13">
    <property type="entry name" value="FI03680P"/>
    <property type="match status" value="1"/>
</dbReference>
<name>A0A1X7TYR1_AMPQE</name>
<dbReference type="FunFam" id="3.90.79.10:FF:000015">
    <property type="entry name" value="Nudix hydrolase 8"/>
    <property type="match status" value="1"/>
</dbReference>
<dbReference type="AlphaFoldDB" id="A0A1X7TYR1"/>
<keyword evidence="6" id="KW-1185">Reference proteome</keyword>
<dbReference type="GO" id="GO:0051287">
    <property type="term" value="F:NAD binding"/>
    <property type="evidence" value="ECO:0007669"/>
    <property type="project" value="TreeGrafter"/>
</dbReference>
<dbReference type="Gene3D" id="3.90.79.10">
    <property type="entry name" value="Nucleoside Triphosphate Pyrophosphohydrolase"/>
    <property type="match status" value="1"/>
</dbReference>
<evidence type="ECO:0000313" key="5">
    <source>
        <dbReference type="EnsemblMetazoa" id="Aqu2.1.20547_001"/>
    </source>
</evidence>
<protein>
    <recommendedName>
        <fullName evidence="4">Nudix hydrolase domain-containing protein</fullName>
    </recommendedName>
</protein>
<evidence type="ECO:0000256" key="1">
    <source>
        <dbReference type="ARBA" id="ARBA00005582"/>
    </source>
</evidence>
<dbReference type="EnsemblMetazoa" id="Aqu2.1.20547_001">
    <property type="protein sequence ID" value="Aqu2.1.20547_001"/>
    <property type="gene ID" value="Aqu2.1.20547"/>
</dbReference>
<dbReference type="InterPro" id="IPR000086">
    <property type="entry name" value="NUDIX_hydrolase_dom"/>
</dbReference>
<evidence type="ECO:0000259" key="4">
    <source>
        <dbReference type="PROSITE" id="PS51462"/>
    </source>
</evidence>
<organism evidence="5">
    <name type="scientific">Amphimedon queenslandica</name>
    <name type="common">Sponge</name>
    <dbReference type="NCBI Taxonomy" id="400682"/>
    <lineage>
        <taxon>Eukaryota</taxon>
        <taxon>Metazoa</taxon>
        <taxon>Porifera</taxon>
        <taxon>Demospongiae</taxon>
        <taxon>Heteroscleromorpha</taxon>
        <taxon>Haplosclerida</taxon>
        <taxon>Niphatidae</taxon>
        <taxon>Amphimedon</taxon>
    </lineage>
</organism>
<dbReference type="KEGG" id="aqu:100633143"/>
<dbReference type="PANTHER" id="PTHR13994">
    <property type="entry name" value="NUDIX HYDROLASE RELATED"/>
    <property type="match status" value="1"/>
</dbReference>
<reference evidence="5" key="2">
    <citation type="submission" date="2017-05" db="UniProtKB">
        <authorList>
            <consortium name="EnsemblMetazoa"/>
        </authorList>
    </citation>
    <scope>IDENTIFICATION</scope>
</reference>
<evidence type="ECO:0000313" key="6">
    <source>
        <dbReference type="Proteomes" id="UP000007879"/>
    </source>
</evidence>
<dbReference type="InterPro" id="IPR020476">
    <property type="entry name" value="Nudix_hydrolase"/>
</dbReference>
<dbReference type="Proteomes" id="UP000007879">
    <property type="component" value="Unassembled WGS sequence"/>
</dbReference>
<dbReference type="InterPro" id="IPR020084">
    <property type="entry name" value="NUDIX_hydrolase_CS"/>
</dbReference>
<proteinExistence type="inferred from homology"/>
<dbReference type="InParanoid" id="A0A1X7TYR1"/>
<dbReference type="InterPro" id="IPR015797">
    <property type="entry name" value="NUDIX_hydrolase-like_dom_sf"/>
</dbReference>
<dbReference type="InterPro" id="IPR040618">
    <property type="entry name" value="Pre-Nudix"/>
</dbReference>
<dbReference type="Pfam" id="PF18290">
    <property type="entry name" value="Nudix_hydro"/>
    <property type="match status" value="1"/>
</dbReference>
<dbReference type="GO" id="GO:0047631">
    <property type="term" value="F:ADP-ribose diphosphatase activity"/>
    <property type="evidence" value="ECO:0007669"/>
    <property type="project" value="TreeGrafter"/>
</dbReference>
<dbReference type="InterPro" id="IPR003293">
    <property type="entry name" value="Nudix_hydrolase6-like"/>
</dbReference>
<dbReference type="Gene3D" id="3.40.630.30">
    <property type="match status" value="1"/>
</dbReference>
<dbReference type="CDD" id="cd04670">
    <property type="entry name" value="NUDIX_ASFGF2_Nudt6"/>
    <property type="match status" value="1"/>
</dbReference>
<dbReference type="PRINTS" id="PR00502">
    <property type="entry name" value="NUDIXFAMILY"/>
</dbReference>
<comment type="similarity">
    <text evidence="1 3">Belongs to the Nudix hydrolase family.</text>
</comment>
<dbReference type="GO" id="GO:0035529">
    <property type="term" value="F:NADH pyrophosphatase activity"/>
    <property type="evidence" value="ECO:0007669"/>
    <property type="project" value="TreeGrafter"/>
</dbReference>
<gene>
    <name evidence="5" type="primary">100633143</name>
</gene>
<dbReference type="Pfam" id="PF00293">
    <property type="entry name" value="NUDIX"/>
    <property type="match status" value="1"/>
</dbReference>
<reference evidence="6" key="1">
    <citation type="journal article" date="2010" name="Nature">
        <title>The Amphimedon queenslandica genome and the evolution of animal complexity.</title>
        <authorList>
            <person name="Srivastava M."/>
            <person name="Simakov O."/>
            <person name="Chapman J."/>
            <person name="Fahey B."/>
            <person name="Gauthier M.E."/>
            <person name="Mitros T."/>
            <person name="Richards G.S."/>
            <person name="Conaco C."/>
            <person name="Dacre M."/>
            <person name="Hellsten U."/>
            <person name="Larroux C."/>
            <person name="Putnam N.H."/>
            <person name="Stanke M."/>
            <person name="Adamska M."/>
            <person name="Darling A."/>
            <person name="Degnan S.M."/>
            <person name="Oakley T.H."/>
            <person name="Plachetzki D.C."/>
            <person name="Zhai Y."/>
            <person name="Adamski M."/>
            <person name="Calcino A."/>
            <person name="Cummins S.F."/>
            <person name="Goodstein D.M."/>
            <person name="Harris C."/>
            <person name="Jackson D.J."/>
            <person name="Leys S.P."/>
            <person name="Shu S."/>
            <person name="Woodcroft B.J."/>
            <person name="Vervoort M."/>
            <person name="Kosik K.S."/>
            <person name="Manning G."/>
            <person name="Degnan B.M."/>
            <person name="Rokhsar D.S."/>
        </authorList>
    </citation>
    <scope>NUCLEOTIDE SEQUENCE [LARGE SCALE GENOMIC DNA]</scope>
</reference>
<evidence type="ECO:0000256" key="2">
    <source>
        <dbReference type="ARBA" id="ARBA00022801"/>
    </source>
</evidence>
<dbReference type="SUPFAM" id="SSF55811">
    <property type="entry name" value="Nudix"/>
    <property type="match status" value="1"/>
</dbReference>